<dbReference type="SUPFAM" id="SSF53850">
    <property type="entry name" value="Periplasmic binding protein-like II"/>
    <property type="match status" value="1"/>
</dbReference>
<dbReference type="Pfam" id="PF13416">
    <property type="entry name" value="SBP_bac_8"/>
    <property type="match status" value="1"/>
</dbReference>
<accession>A0A1L5PIV1</accession>
<feature type="chain" id="PRO_5013063660" evidence="4">
    <location>
        <begin position="24"/>
        <end position="422"/>
    </location>
</feature>
<sequence>MKKLLKLAVSAAIALLPPAAAFAQTDITWWDFLSGGDGIRMKALIKEFNDTHPDIKINATTLEWGVPFYTKVQTSAAVGQQPDIMTYHMSRYPLAVPTGILRPFSDEELASAGIKKENYVDAAWKQATFDNKVYGIPFDVHSIVLYYNKTILKEAGLLGDDGLPKGLDGLDNFNAALEKIKATGKVEYPLSLHTDEGGSMWRVFYTLLSQQGAKFIDADEILPGDAGAKALQTMANWVTTGYSPKLISYEASIALFTSGKAAMHINGVWEVPTMVDLQKNGNLGFEWGAIEIPNLMGKQATWADSHSFAIPNSDAKPIAPEKVKIVLEIINWMNEHSISWASAGHIPAYKPVTDSKEFTEMQPNATYAKLADTAVFDPVSKLAGVAGPIYEATQNFVVPALNGQLEPEDAIEQMREELKSQM</sequence>
<dbReference type="RefSeq" id="WP_074065494.1">
    <property type="nucleotide sequence ID" value="NZ_CP017244.1"/>
</dbReference>
<keyword evidence="4" id="KW-0732">Signal</keyword>
<organism evidence="5 6">
    <name type="scientific">Rhizobium etli 8C-3</name>
    <dbReference type="NCBI Taxonomy" id="538025"/>
    <lineage>
        <taxon>Bacteria</taxon>
        <taxon>Pseudomonadati</taxon>
        <taxon>Pseudomonadota</taxon>
        <taxon>Alphaproteobacteria</taxon>
        <taxon>Hyphomicrobiales</taxon>
        <taxon>Rhizobiaceae</taxon>
        <taxon>Rhizobium/Agrobacterium group</taxon>
        <taxon>Rhizobium</taxon>
    </lineage>
</organism>
<evidence type="ECO:0000313" key="6">
    <source>
        <dbReference type="Proteomes" id="UP000185109"/>
    </source>
</evidence>
<keyword evidence="5" id="KW-0614">Plasmid</keyword>
<dbReference type="InterPro" id="IPR050490">
    <property type="entry name" value="Bact_solute-bd_prot1"/>
</dbReference>
<protein>
    <submittedName>
        <fullName evidence="5">Sugar ABC transporter substrate-binding protein</fullName>
    </submittedName>
</protein>
<dbReference type="CDD" id="cd14748">
    <property type="entry name" value="PBP2_UgpB"/>
    <property type="match status" value="1"/>
</dbReference>
<evidence type="ECO:0000256" key="2">
    <source>
        <dbReference type="ARBA" id="ARBA00008520"/>
    </source>
</evidence>
<evidence type="ECO:0000256" key="4">
    <source>
        <dbReference type="SAM" id="SignalP"/>
    </source>
</evidence>
<dbReference type="Gene3D" id="3.40.190.10">
    <property type="entry name" value="Periplasmic binding protein-like II"/>
    <property type="match status" value="1"/>
</dbReference>
<dbReference type="PANTHER" id="PTHR43649">
    <property type="entry name" value="ARABINOSE-BINDING PROTEIN-RELATED"/>
    <property type="match status" value="1"/>
</dbReference>
<gene>
    <name evidence="5" type="ORF">AM571_PC02120</name>
</gene>
<dbReference type="AlphaFoldDB" id="A0A1L5PIV1"/>
<comment type="similarity">
    <text evidence="2">Belongs to the bacterial solute-binding protein 1 family.</text>
</comment>
<name>A0A1L5PIV1_RHIET</name>
<dbReference type="PANTHER" id="PTHR43649:SF14">
    <property type="entry name" value="BLR3389 PROTEIN"/>
    <property type="match status" value="1"/>
</dbReference>
<feature type="signal peptide" evidence="4">
    <location>
        <begin position="1"/>
        <end position="23"/>
    </location>
</feature>
<proteinExistence type="inferred from homology"/>
<reference evidence="5 6" key="1">
    <citation type="submission" date="2016-09" db="EMBL/GenBank/DDBJ databases">
        <title>The complete genome sequences of Rhizobium gallicum, symbiovars gallicum and phaseoli, symbionts associated to common bean (Phaseolus vulgaris).</title>
        <authorList>
            <person name="Bustos P."/>
            <person name="Santamaria R.I."/>
            <person name="Perez-Carrascal O.M."/>
            <person name="Juarez S."/>
            <person name="Lozano L."/>
            <person name="Martinez-Flores I."/>
            <person name="Martinez-Romero E."/>
            <person name="Cevallos M."/>
            <person name="Romero D."/>
            <person name="Davila G."/>
            <person name="Gonzalez V."/>
        </authorList>
    </citation>
    <scope>NUCLEOTIDE SEQUENCE [LARGE SCALE GENOMIC DNA]</scope>
    <source>
        <strain evidence="5 6">8C-3</strain>
        <plasmid evidence="6">Plasmid prsp8c3c</plasmid>
    </source>
</reference>
<dbReference type="GO" id="GO:0042597">
    <property type="term" value="C:periplasmic space"/>
    <property type="evidence" value="ECO:0007669"/>
    <property type="project" value="UniProtKB-SubCell"/>
</dbReference>
<keyword evidence="3" id="KW-0574">Periplasm</keyword>
<evidence type="ECO:0000256" key="3">
    <source>
        <dbReference type="ARBA" id="ARBA00022764"/>
    </source>
</evidence>
<dbReference type="InterPro" id="IPR006059">
    <property type="entry name" value="SBP"/>
</dbReference>
<dbReference type="EMBL" id="CP017244">
    <property type="protein sequence ID" value="APO79846.1"/>
    <property type="molecule type" value="Genomic_DNA"/>
</dbReference>
<comment type="subcellular location">
    <subcellularLocation>
        <location evidence="1">Periplasm</location>
    </subcellularLocation>
</comment>
<dbReference type="Proteomes" id="UP000185109">
    <property type="component" value="Plasmid pRsp8C3c"/>
</dbReference>
<geneLocation type="plasmid" evidence="6">
    <name>prsp8c3c</name>
</geneLocation>
<evidence type="ECO:0000313" key="5">
    <source>
        <dbReference type="EMBL" id="APO79846.1"/>
    </source>
</evidence>
<evidence type="ECO:0000256" key="1">
    <source>
        <dbReference type="ARBA" id="ARBA00004418"/>
    </source>
</evidence>